<dbReference type="Proteomes" id="UP000766698">
    <property type="component" value="Unassembled WGS sequence"/>
</dbReference>
<proteinExistence type="predicted"/>
<dbReference type="PROSITE" id="PS51257">
    <property type="entry name" value="PROKAR_LIPOPROTEIN"/>
    <property type="match status" value="1"/>
</dbReference>
<name>A0ABR6EPM2_9ACTN</name>
<evidence type="ECO:0008006" key="4">
    <source>
        <dbReference type="Google" id="ProtNLM"/>
    </source>
</evidence>
<reference evidence="3" key="1">
    <citation type="journal article" date="2020" name="Syst. Appl. Microbiol.">
        <title>Streptomyces alkaliterrae sp. nov., isolated from an alkaline soil, and emended descriptions of Streptomyces alkaliphilus, Streptomyces calidiresistens and Streptomyces durbertensis.</title>
        <authorList>
            <person name="Swiecimska M."/>
            <person name="Golinska P."/>
            <person name="Nouioui I."/>
            <person name="Wypij M."/>
            <person name="Rai M."/>
            <person name="Sangal V."/>
            <person name="Goodfellow M."/>
        </authorList>
    </citation>
    <scope>NUCLEOTIDE SEQUENCE [LARGE SCALE GENOMIC DNA]</scope>
    <source>
        <strain evidence="3">DSM 104538</strain>
    </source>
</reference>
<dbReference type="RefSeq" id="WP_182858458.1">
    <property type="nucleotide sequence ID" value="NZ_WMLF01000920.1"/>
</dbReference>
<organism evidence="2 3">
    <name type="scientific">Streptomyces durbertensis</name>
    <dbReference type="NCBI Taxonomy" id="2448886"/>
    <lineage>
        <taxon>Bacteria</taxon>
        <taxon>Bacillati</taxon>
        <taxon>Actinomycetota</taxon>
        <taxon>Actinomycetes</taxon>
        <taxon>Kitasatosporales</taxon>
        <taxon>Streptomycetaceae</taxon>
        <taxon>Streptomyces</taxon>
    </lineage>
</organism>
<dbReference type="EMBL" id="WMLF01000920">
    <property type="protein sequence ID" value="MBB1247294.1"/>
    <property type="molecule type" value="Genomic_DNA"/>
</dbReference>
<evidence type="ECO:0000313" key="2">
    <source>
        <dbReference type="EMBL" id="MBB1247294.1"/>
    </source>
</evidence>
<keyword evidence="1" id="KW-0732">Signal</keyword>
<gene>
    <name evidence="2" type="ORF">GL263_27670</name>
</gene>
<feature type="signal peptide" evidence="1">
    <location>
        <begin position="1"/>
        <end position="25"/>
    </location>
</feature>
<feature type="non-terminal residue" evidence="2">
    <location>
        <position position="182"/>
    </location>
</feature>
<accession>A0ABR6EPM2</accession>
<sequence length="182" mass="20177">MRIGRIARTAGVGLPSVALLLGLTAACNPHMYEPVPSATGLRPADVVGTWHGANRTEVELRADGTAAVRRLDGREFDFDQGWRLTGEGEWELTDQAPGGWGEGQHVVLRARAGCSEFREEDDRWPAPGGRQAAPAEYRWVFELDGTDGGVRPFFLFGDPDSRSRYYLDRAPEPWPRLEDGRE</sequence>
<keyword evidence="3" id="KW-1185">Reference proteome</keyword>
<comment type="caution">
    <text evidence="2">The sequence shown here is derived from an EMBL/GenBank/DDBJ whole genome shotgun (WGS) entry which is preliminary data.</text>
</comment>
<feature type="chain" id="PRO_5047091000" description="Lipoprotein" evidence="1">
    <location>
        <begin position="26"/>
        <end position="182"/>
    </location>
</feature>
<evidence type="ECO:0000256" key="1">
    <source>
        <dbReference type="SAM" id="SignalP"/>
    </source>
</evidence>
<protein>
    <recommendedName>
        <fullName evidence="4">Lipoprotein</fullName>
    </recommendedName>
</protein>
<evidence type="ECO:0000313" key="3">
    <source>
        <dbReference type="Proteomes" id="UP000766698"/>
    </source>
</evidence>